<dbReference type="EMBL" id="HG934468">
    <property type="protein sequence ID" value="CDN30974.1"/>
    <property type="molecule type" value="Genomic_DNA"/>
</dbReference>
<evidence type="ECO:0000313" key="2">
    <source>
        <dbReference type="Proteomes" id="UP000027616"/>
    </source>
</evidence>
<dbReference type="KEGG" id="rbc:BN938_0874"/>
<dbReference type="eggNOG" id="ENOG502Z8NY">
    <property type="taxonomic scope" value="Bacteria"/>
</dbReference>
<dbReference type="Proteomes" id="UP000027616">
    <property type="component" value="Chromosome I"/>
</dbReference>
<dbReference type="InterPro" id="IPR045398">
    <property type="entry name" value="DUF6515"/>
</dbReference>
<protein>
    <submittedName>
        <fullName evidence="1">ATP-dependent RNA helicase A</fullName>
    </submittedName>
</protein>
<dbReference type="STRING" id="1433126.BN938_0874"/>
<dbReference type="HOGENOM" id="CLU_1842867_0_0_10"/>
<dbReference type="GO" id="GO:0004386">
    <property type="term" value="F:helicase activity"/>
    <property type="evidence" value="ECO:0007669"/>
    <property type="project" value="UniProtKB-KW"/>
</dbReference>
<gene>
    <name evidence="1" type="ORF">BN938_0874</name>
</gene>
<evidence type="ECO:0000313" key="1">
    <source>
        <dbReference type="EMBL" id="CDN30974.1"/>
    </source>
</evidence>
<keyword evidence="2" id="KW-1185">Reference proteome</keyword>
<dbReference type="AlphaFoldDB" id="A0A060RC53"/>
<name>A0A060RC53_9BACT</name>
<proteinExistence type="predicted"/>
<keyword evidence="1" id="KW-0067">ATP-binding</keyword>
<dbReference type="OrthoDB" id="1119524at2"/>
<keyword evidence="1" id="KW-0378">Hydrolase</keyword>
<keyword evidence="1" id="KW-0347">Helicase</keyword>
<dbReference type="Pfam" id="PF20125">
    <property type="entry name" value="DUF6515"/>
    <property type="match status" value="1"/>
</dbReference>
<sequence>MNLPRGFKIKRYSGIDYYYSEGRYYRRHNGHYYLCRPPFGAVIAGAIVESVLNAIIINNQTYYYGDGTFYIRTGGNYRAVQPPIGARIAELPYGAQELYLNGEYYYQVDDTYYMPVYDSILRQEVYEVVGKGSNGYSRN</sequence>
<organism evidence="1 2">
    <name type="scientific">Mucinivorans hirudinis</name>
    <dbReference type="NCBI Taxonomy" id="1433126"/>
    <lineage>
        <taxon>Bacteria</taxon>
        <taxon>Pseudomonadati</taxon>
        <taxon>Bacteroidota</taxon>
        <taxon>Bacteroidia</taxon>
        <taxon>Bacteroidales</taxon>
        <taxon>Rikenellaceae</taxon>
        <taxon>Mucinivorans</taxon>
    </lineage>
</organism>
<keyword evidence="1" id="KW-0547">Nucleotide-binding</keyword>
<reference evidence="1 2" key="1">
    <citation type="journal article" date="2015" name="Genome Announc.">
        <title>Complete Genome Sequence of the Novel Leech Symbiont Mucinivorans hirudinis M3T.</title>
        <authorList>
            <person name="Nelson M.C."/>
            <person name="Bomar L."/>
            <person name="Graf J."/>
        </authorList>
    </citation>
    <scope>NUCLEOTIDE SEQUENCE [LARGE SCALE GENOMIC DNA]</scope>
    <source>
        <strain evidence="2">M3</strain>
    </source>
</reference>
<accession>A0A060RC53</accession>